<dbReference type="Gene3D" id="3.40.190.10">
    <property type="entry name" value="Periplasmic binding protein-like II"/>
    <property type="match status" value="2"/>
</dbReference>
<comment type="similarity">
    <text evidence="1">Belongs to the LysR transcriptional regulatory family.</text>
</comment>
<evidence type="ECO:0000313" key="7">
    <source>
        <dbReference type="Proteomes" id="UP001440984"/>
    </source>
</evidence>
<accession>A0ABV0LSU6</accession>
<dbReference type="Proteomes" id="UP001440984">
    <property type="component" value="Unassembled WGS sequence"/>
</dbReference>
<reference evidence="6 7" key="1">
    <citation type="submission" date="2024-05" db="EMBL/GenBank/DDBJ databases">
        <authorList>
            <person name="Zhao H."/>
            <person name="Xu Y."/>
            <person name="Lin S."/>
            <person name="Spain J.C."/>
            <person name="Zhou N.-Y."/>
        </authorList>
    </citation>
    <scope>NUCLEOTIDE SEQUENCE [LARGE SCALE GENOMIC DNA]</scope>
    <source>
        <strain evidence="6 7">NEAU-NG30</strain>
    </source>
</reference>
<dbReference type="InterPro" id="IPR036388">
    <property type="entry name" value="WH-like_DNA-bd_sf"/>
</dbReference>
<keyword evidence="4" id="KW-0804">Transcription</keyword>
<dbReference type="Pfam" id="PF03466">
    <property type="entry name" value="LysR_substrate"/>
    <property type="match status" value="1"/>
</dbReference>
<comment type="caution">
    <text evidence="6">The sequence shown here is derived from an EMBL/GenBank/DDBJ whole genome shotgun (WGS) entry which is preliminary data.</text>
</comment>
<organism evidence="6 7">
    <name type="scientific">Amycolatopsis melonis</name>
    <dbReference type="NCBI Taxonomy" id="3156488"/>
    <lineage>
        <taxon>Bacteria</taxon>
        <taxon>Bacillati</taxon>
        <taxon>Actinomycetota</taxon>
        <taxon>Actinomycetes</taxon>
        <taxon>Pseudonocardiales</taxon>
        <taxon>Pseudonocardiaceae</taxon>
        <taxon>Amycolatopsis</taxon>
    </lineage>
</organism>
<dbReference type="RefSeq" id="WP_348956463.1">
    <property type="nucleotide sequence ID" value="NZ_JBDZYD010000020.1"/>
</dbReference>
<dbReference type="Pfam" id="PF00126">
    <property type="entry name" value="HTH_1"/>
    <property type="match status" value="1"/>
</dbReference>
<dbReference type="InterPro" id="IPR036390">
    <property type="entry name" value="WH_DNA-bd_sf"/>
</dbReference>
<dbReference type="PANTHER" id="PTHR30346">
    <property type="entry name" value="TRANSCRIPTIONAL DUAL REGULATOR HCAR-RELATED"/>
    <property type="match status" value="1"/>
</dbReference>
<name>A0ABV0LSU6_9PSEU</name>
<evidence type="ECO:0000313" key="6">
    <source>
        <dbReference type="EMBL" id="MEQ0565376.1"/>
    </source>
</evidence>
<sequence length="282" mass="30533">MELRALRYFVTVADELHFGRAADRLHIAQPAVSRQIARLERELGVRLFDRSPQRVRLTAAGHRLLDAAREALAAADRVRVVAREQAGVMRIGMGAGQFTARLERGIDALRERAPAFDVALVDLPLPARLNALRQGEIDLALTRGVRSAPGVRVLPAWTESLFAVVSTRHPAAGGEIVGVAELAADPFRTSQDHDQAVLTALREAGVQVRPDHRTGTIQDTIIEVGSDPRTWTALPTDQAAEIRSTRVRAIPLAPHTPIIGSIAVPDDLPPTCMAAHRAAFGD</sequence>
<dbReference type="PRINTS" id="PR00039">
    <property type="entry name" value="HTHLYSR"/>
</dbReference>
<evidence type="ECO:0000259" key="5">
    <source>
        <dbReference type="PROSITE" id="PS50931"/>
    </source>
</evidence>
<evidence type="ECO:0000256" key="2">
    <source>
        <dbReference type="ARBA" id="ARBA00023015"/>
    </source>
</evidence>
<dbReference type="InterPro" id="IPR005119">
    <property type="entry name" value="LysR_subst-bd"/>
</dbReference>
<gene>
    <name evidence="6" type="ORF">ABJI51_40400</name>
</gene>
<keyword evidence="7" id="KW-1185">Reference proteome</keyword>
<feature type="domain" description="HTH lysR-type" evidence="5">
    <location>
        <begin position="1"/>
        <end position="58"/>
    </location>
</feature>
<evidence type="ECO:0000256" key="3">
    <source>
        <dbReference type="ARBA" id="ARBA00023125"/>
    </source>
</evidence>
<dbReference type="InterPro" id="IPR000847">
    <property type="entry name" value="LysR_HTH_N"/>
</dbReference>
<dbReference type="CDD" id="cd05466">
    <property type="entry name" value="PBP2_LTTR_substrate"/>
    <property type="match status" value="1"/>
</dbReference>
<dbReference type="SUPFAM" id="SSF46785">
    <property type="entry name" value="Winged helix' DNA-binding domain"/>
    <property type="match status" value="1"/>
</dbReference>
<evidence type="ECO:0000256" key="4">
    <source>
        <dbReference type="ARBA" id="ARBA00023163"/>
    </source>
</evidence>
<proteinExistence type="inferred from homology"/>
<keyword evidence="3" id="KW-0238">DNA-binding</keyword>
<keyword evidence="2" id="KW-0805">Transcription regulation</keyword>
<protein>
    <submittedName>
        <fullName evidence="6">LysR family transcriptional regulator</fullName>
    </submittedName>
</protein>
<dbReference type="Gene3D" id="1.10.10.10">
    <property type="entry name" value="Winged helix-like DNA-binding domain superfamily/Winged helix DNA-binding domain"/>
    <property type="match status" value="1"/>
</dbReference>
<dbReference type="EMBL" id="JBDZYD010000020">
    <property type="protein sequence ID" value="MEQ0565376.1"/>
    <property type="molecule type" value="Genomic_DNA"/>
</dbReference>
<dbReference type="SUPFAM" id="SSF53850">
    <property type="entry name" value="Periplasmic binding protein-like II"/>
    <property type="match status" value="1"/>
</dbReference>
<evidence type="ECO:0000256" key="1">
    <source>
        <dbReference type="ARBA" id="ARBA00009437"/>
    </source>
</evidence>
<dbReference type="PANTHER" id="PTHR30346:SF0">
    <property type="entry name" value="HCA OPERON TRANSCRIPTIONAL ACTIVATOR HCAR"/>
    <property type="match status" value="1"/>
</dbReference>
<dbReference type="PROSITE" id="PS50931">
    <property type="entry name" value="HTH_LYSR"/>
    <property type="match status" value="1"/>
</dbReference>